<dbReference type="GeneID" id="55624512"/>
<evidence type="ECO:0000313" key="1">
    <source>
        <dbReference type="EMBL" id="QGJ90113.1"/>
    </source>
</evidence>
<accession>A0A649VEA6</accession>
<gene>
    <name evidence="1" type="primary">75</name>
    <name evidence="1" type="ORF">PBI_INDLULAMITHI_75</name>
</gene>
<dbReference type="KEGG" id="vg:55624512"/>
<dbReference type="Proteomes" id="UP000423609">
    <property type="component" value="Segment"/>
</dbReference>
<reference evidence="1 2" key="1">
    <citation type="submission" date="2019-10" db="EMBL/GenBank/DDBJ databases">
        <authorList>
            <person name="Garlena R.A."/>
            <person name="Russell D.A."/>
            <person name="Pope W.H."/>
            <person name="Jacobs-Sera D."/>
            <person name="Hatfull G.F."/>
        </authorList>
    </citation>
    <scope>NUCLEOTIDE SEQUENCE [LARGE SCALE GENOMIC DNA]</scope>
</reference>
<protein>
    <submittedName>
        <fullName evidence="1">Uncharacterized protein</fullName>
    </submittedName>
</protein>
<proteinExistence type="predicted"/>
<name>A0A649VEA6_9CAUD</name>
<evidence type="ECO:0000313" key="2">
    <source>
        <dbReference type="Proteomes" id="UP000423609"/>
    </source>
</evidence>
<sequence>MPKSDVALSIADRTPGHPEMKLQVAEDNWTLQCGGESMTLPSATAAMAAKTLLDKGLRAVSEMSM</sequence>
<dbReference type="EMBL" id="MN585993">
    <property type="protein sequence ID" value="QGJ90113.1"/>
    <property type="molecule type" value="Genomic_DNA"/>
</dbReference>
<organism evidence="1 2">
    <name type="scientific">Mycobacterium phage Indlulamithi</name>
    <dbReference type="NCBI Taxonomy" id="2656582"/>
    <lineage>
        <taxon>Viruses</taxon>
        <taxon>Duplodnaviria</taxon>
        <taxon>Heunggongvirae</taxon>
        <taxon>Uroviricota</taxon>
        <taxon>Caudoviricetes</taxon>
        <taxon>Indlulamithivirus</taxon>
        <taxon>Indlulamithivirus indlulamithi</taxon>
    </lineage>
</organism>
<dbReference type="RefSeq" id="YP_009853826.1">
    <property type="nucleotide sequence ID" value="NC_048824.1"/>
</dbReference>
<keyword evidence="2" id="KW-1185">Reference proteome</keyword>